<feature type="compositionally biased region" description="Basic and acidic residues" evidence="1">
    <location>
        <begin position="32"/>
        <end position="43"/>
    </location>
</feature>
<comment type="caution">
    <text evidence="2">The sequence shown here is derived from an EMBL/GenBank/DDBJ whole genome shotgun (WGS) entry which is preliminary data.</text>
</comment>
<organism evidence="2 3">
    <name type="scientific">Streptomyces thermocarboxydovorans</name>
    <dbReference type="NCBI Taxonomy" id="59298"/>
    <lineage>
        <taxon>Bacteria</taxon>
        <taxon>Bacillati</taxon>
        <taxon>Actinomycetota</taxon>
        <taxon>Actinomycetes</taxon>
        <taxon>Kitasatosporales</taxon>
        <taxon>Streptomycetaceae</taxon>
        <taxon>Streptomyces</taxon>
    </lineage>
</organism>
<name>A0ABN1HE98_9ACTN</name>
<evidence type="ECO:0008006" key="4">
    <source>
        <dbReference type="Google" id="ProtNLM"/>
    </source>
</evidence>
<protein>
    <recommendedName>
        <fullName evidence="4">Lipoprotein</fullName>
    </recommendedName>
</protein>
<gene>
    <name evidence="2" type="ORF">GCM10009535_16900</name>
</gene>
<proteinExistence type="predicted"/>
<dbReference type="EMBL" id="BAAAGU010000013">
    <property type="protein sequence ID" value="GAA0640484.1"/>
    <property type="molecule type" value="Genomic_DNA"/>
</dbReference>
<evidence type="ECO:0000313" key="3">
    <source>
        <dbReference type="Proteomes" id="UP001500724"/>
    </source>
</evidence>
<feature type="region of interest" description="Disordered" evidence="1">
    <location>
        <begin position="28"/>
        <end position="58"/>
    </location>
</feature>
<sequence>MTHGPRLTRRGGVLLASLLSAALVVGCSGSQDKGKPPENKSRTPDSAPSDQMKTLQKKAERALGIEEDGADSDLFVESGFERVNDGIHTRSALSKGESYSLSVVCSGRGTVQVTVTAERSVERTVTCDGVPVRQRITDAPAEMKIDVDGLPGSSGIAGWRIDELGA</sequence>
<dbReference type="Proteomes" id="UP001500724">
    <property type="component" value="Unassembled WGS sequence"/>
</dbReference>
<dbReference type="PROSITE" id="PS51257">
    <property type="entry name" value="PROKAR_LIPOPROTEIN"/>
    <property type="match status" value="1"/>
</dbReference>
<evidence type="ECO:0000313" key="2">
    <source>
        <dbReference type="EMBL" id="GAA0640484.1"/>
    </source>
</evidence>
<feature type="compositionally biased region" description="Polar residues" evidence="1">
    <location>
        <begin position="44"/>
        <end position="54"/>
    </location>
</feature>
<accession>A0ABN1HE98</accession>
<evidence type="ECO:0000256" key="1">
    <source>
        <dbReference type="SAM" id="MobiDB-lite"/>
    </source>
</evidence>
<keyword evidence="3" id="KW-1185">Reference proteome</keyword>
<reference evidence="2 3" key="1">
    <citation type="journal article" date="2019" name="Int. J. Syst. Evol. Microbiol.">
        <title>The Global Catalogue of Microorganisms (GCM) 10K type strain sequencing project: providing services to taxonomists for standard genome sequencing and annotation.</title>
        <authorList>
            <consortium name="The Broad Institute Genomics Platform"/>
            <consortium name="The Broad Institute Genome Sequencing Center for Infectious Disease"/>
            <person name="Wu L."/>
            <person name="Ma J."/>
        </authorList>
    </citation>
    <scope>NUCLEOTIDE SEQUENCE [LARGE SCALE GENOMIC DNA]</scope>
    <source>
        <strain evidence="2 3">JCM 10367</strain>
    </source>
</reference>
<dbReference type="RefSeq" id="WP_343999002.1">
    <property type="nucleotide sequence ID" value="NZ_BAAAGU010000013.1"/>
</dbReference>